<dbReference type="EMBL" id="FOHA01000007">
    <property type="protein sequence ID" value="SER84104.1"/>
    <property type="molecule type" value="Genomic_DNA"/>
</dbReference>
<evidence type="ECO:0000313" key="1">
    <source>
        <dbReference type="EMBL" id="SER84104.1"/>
    </source>
</evidence>
<dbReference type="Proteomes" id="UP000198948">
    <property type="component" value="Unassembled WGS sequence"/>
</dbReference>
<gene>
    <name evidence="1" type="ORF">SAMN04488559_107106</name>
</gene>
<dbReference type="STRING" id="142588.SAMN04488559_107106"/>
<name>A0A1H9SGL5_9LACT</name>
<protein>
    <submittedName>
        <fullName evidence="1">Uncharacterized protein</fullName>
    </submittedName>
</protein>
<evidence type="ECO:0000313" key="2">
    <source>
        <dbReference type="Proteomes" id="UP000198948"/>
    </source>
</evidence>
<keyword evidence="2" id="KW-1185">Reference proteome</keyword>
<proteinExistence type="predicted"/>
<organism evidence="1 2">
    <name type="scientific">Isobaculum melis</name>
    <dbReference type="NCBI Taxonomy" id="142588"/>
    <lineage>
        <taxon>Bacteria</taxon>
        <taxon>Bacillati</taxon>
        <taxon>Bacillota</taxon>
        <taxon>Bacilli</taxon>
        <taxon>Lactobacillales</taxon>
        <taxon>Carnobacteriaceae</taxon>
        <taxon>Isobaculum</taxon>
    </lineage>
</organism>
<dbReference type="AlphaFoldDB" id="A0A1H9SGL5"/>
<reference evidence="1 2" key="1">
    <citation type="submission" date="2016-10" db="EMBL/GenBank/DDBJ databases">
        <authorList>
            <person name="de Groot N.N."/>
        </authorList>
    </citation>
    <scope>NUCLEOTIDE SEQUENCE [LARGE SCALE GENOMIC DNA]</scope>
    <source>
        <strain evidence="1 2">DSM 13760</strain>
    </source>
</reference>
<accession>A0A1H9SGL5</accession>
<sequence>MEKDFQKTVKTRFREKIHKNSIFWMEKDGQNIFFYV</sequence>